<dbReference type="GO" id="GO:0005524">
    <property type="term" value="F:ATP binding"/>
    <property type="evidence" value="ECO:0007669"/>
    <property type="project" value="UniProtKB-KW"/>
</dbReference>
<keyword evidence="7" id="KW-1185">Reference proteome</keyword>
<keyword evidence="5" id="KW-0472">Membrane</keyword>
<dbReference type="EMBL" id="JBDFQZ010000013">
    <property type="protein sequence ID" value="KAK9669470.1"/>
    <property type="molecule type" value="Genomic_DNA"/>
</dbReference>
<evidence type="ECO:0000256" key="2">
    <source>
        <dbReference type="ARBA" id="ARBA00022801"/>
    </source>
</evidence>
<feature type="transmembrane region" description="Helical" evidence="5">
    <location>
        <begin position="477"/>
        <end position="498"/>
    </location>
</feature>
<evidence type="ECO:0000256" key="4">
    <source>
        <dbReference type="PIRSR" id="PIRSR600407-2"/>
    </source>
</evidence>
<gene>
    <name evidence="6" type="ORF">RND81_13G132700</name>
</gene>
<evidence type="ECO:0008006" key="8">
    <source>
        <dbReference type="Google" id="ProtNLM"/>
    </source>
</evidence>
<comment type="caution">
    <text evidence="6">The sequence shown here is derived from an EMBL/GenBank/DDBJ whole genome shotgun (WGS) entry which is preliminary data.</text>
</comment>
<dbReference type="Gene3D" id="3.30.420.40">
    <property type="match status" value="1"/>
</dbReference>
<sequence>MEPQSPSKSKLSVVGWFKLYRILKFCLVFITILVIFAVFLHGFGIVWRVKVYFTVVVDCGSTGTRVNVYQWRTNVVKTGDLPVLLHSFPDEMMKKNVWNNGCRYHCIQTEPGLDKFVGNYTQVKASLEPLIHWAEGVIPRDRHGDTPIFVLATAGLRRVSLEDAKSVLDDVENVVKEHSLMWKREWIKVLSGREEAYYGWVALNYKMGYLKNVSRLPTLGLLDLGGSSLQVVVETDNVRDGSHLLVSKIGPVEHRLMAYSLPAFGLNQAFDRSVNLVKLVEKDDSFEVRHPCLSSTYVSNYSCSSCIGRELSVRLMGEPDWEKCKRLAHSTATNSSISDLSESFLSSCQRNSRNEGTNALNLSIGTNPSERYHALSGFFAVYSMLNLTAKANVTKIREKAEHLCSSTWADQSNVAGSQYCFKILYLASLIDDGLCLGDNDIVFGPGDISWALGAALVKGEHIWKSGNVLSTLQYAEIISSPIFLFVILSFLLFAVYHCQIKLPMARKRTDVVGVSLPSYTQSNHRPH</sequence>
<dbReference type="Proteomes" id="UP001443914">
    <property type="component" value="Unassembled WGS sequence"/>
</dbReference>
<accession>A0AAW1H645</accession>
<evidence type="ECO:0000256" key="3">
    <source>
        <dbReference type="PIRSR" id="PIRSR600407-1"/>
    </source>
</evidence>
<dbReference type="InterPro" id="IPR000407">
    <property type="entry name" value="GDA1_CD39_NTPase"/>
</dbReference>
<evidence type="ECO:0000313" key="7">
    <source>
        <dbReference type="Proteomes" id="UP001443914"/>
    </source>
</evidence>
<keyword evidence="5" id="KW-1133">Transmembrane helix</keyword>
<keyword evidence="4" id="KW-0067">ATP-binding</keyword>
<organism evidence="6 7">
    <name type="scientific">Saponaria officinalis</name>
    <name type="common">Common soapwort</name>
    <name type="synonym">Lychnis saponaria</name>
    <dbReference type="NCBI Taxonomy" id="3572"/>
    <lineage>
        <taxon>Eukaryota</taxon>
        <taxon>Viridiplantae</taxon>
        <taxon>Streptophyta</taxon>
        <taxon>Embryophyta</taxon>
        <taxon>Tracheophyta</taxon>
        <taxon>Spermatophyta</taxon>
        <taxon>Magnoliopsida</taxon>
        <taxon>eudicotyledons</taxon>
        <taxon>Gunneridae</taxon>
        <taxon>Pentapetalae</taxon>
        <taxon>Caryophyllales</taxon>
        <taxon>Caryophyllaceae</taxon>
        <taxon>Caryophylleae</taxon>
        <taxon>Saponaria</taxon>
    </lineage>
</organism>
<evidence type="ECO:0000313" key="6">
    <source>
        <dbReference type="EMBL" id="KAK9669470.1"/>
    </source>
</evidence>
<keyword evidence="2" id="KW-0378">Hydrolase</keyword>
<feature type="active site" description="Proton acceptor" evidence="3">
    <location>
        <position position="195"/>
    </location>
</feature>
<evidence type="ECO:0000256" key="5">
    <source>
        <dbReference type="SAM" id="Phobius"/>
    </source>
</evidence>
<keyword evidence="4" id="KW-0547">Nucleotide-binding</keyword>
<comment type="similarity">
    <text evidence="1">Belongs to the GDA1/CD39 NTPase family.</text>
</comment>
<reference evidence="6" key="1">
    <citation type="submission" date="2024-03" db="EMBL/GenBank/DDBJ databases">
        <title>WGS assembly of Saponaria officinalis var. Norfolk2.</title>
        <authorList>
            <person name="Jenkins J."/>
            <person name="Shu S."/>
            <person name="Grimwood J."/>
            <person name="Barry K."/>
            <person name="Goodstein D."/>
            <person name="Schmutz J."/>
            <person name="Leebens-Mack J."/>
            <person name="Osbourn A."/>
        </authorList>
    </citation>
    <scope>NUCLEOTIDE SEQUENCE [LARGE SCALE GENOMIC DNA]</scope>
    <source>
        <strain evidence="6">JIC</strain>
    </source>
</reference>
<evidence type="ECO:0000256" key="1">
    <source>
        <dbReference type="ARBA" id="ARBA00009283"/>
    </source>
</evidence>
<feature type="binding site" evidence="4">
    <location>
        <begin position="226"/>
        <end position="230"/>
    </location>
    <ligand>
        <name>ATP</name>
        <dbReference type="ChEBI" id="CHEBI:30616"/>
    </ligand>
</feature>
<dbReference type="GO" id="GO:0016020">
    <property type="term" value="C:membrane"/>
    <property type="evidence" value="ECO:0007669"/>
    <property type="project" value="TreeGrafter"/>
</dbReference>
<dbReference type="Gene3D" id="3.30.420.150">
    <property type="entry name" value="Exopolyphosphatase. Domain 2"/>
    <property type="match status" value="1"/>
</dbReference>
<keyword evidence="5" id="KW-0812">Transmembrane</keyword>
<dbReference type="PANTHER" id="PTHR11782:SF92">
    <property type="entry name" value="APYRASE 7"/>
    <property type="match status" value="1"/>
</dbReference>
<dbReference type="Pfam" id="PF01150">
    <property type="entry name" value="GDA1_CD39"/>
    <property type="match status" value="1"/>
</dbReference>
<name>A0AAW1H645_SAPOF</name>
<feature type="transmembrane region" description="Helical" evidence="5">
    <location>
        <begin position="21"/>
        <end position="47"/>
    </location>
</feature>
<protein>
    <recommendedName>
        <fullName evidence="8">Apyrase 7</fullName>
    </recommendedName>
</protein>
<proteinExistence type="inferred from homology"/>
<dbReference type="AlphaFoldDB" id="A0AAW1H645"/>
<dbReference type="PANTHER" id="PTHR11782">
    <property type="entry name" value="ADENOSINE/GUANOSINE DIPHOSPHATASE"/>
    <property type="match status" value="1"/>
</dbReference>
<dbReference type="GO" id="GO:0009134">
    <property type="term" value="P:nucleoside diphosphate catabolic process"/>
    <property type="evidence" value="ECO:0007669"/>
    <property type="project" value="TreeGrafter"/>
</dbReference>
<dbReference type="GO" id="GO:0017110">
    <property type="term" value="F:nucleoside diphosphate phosphatase activity"/>
    <property type="evidence" value="ECO:0007669"/>
    <property type="project" value="TreeGrafter"/>
</dbReference>